<keyword evidence="5" id="KW-1185">Reference proteome</keyword>
<feature type="transmembrane region" description="Helical" evidence="2">
    <location>
        <begin position="27"/>
        <end position="46"/>
    </location>
</feature>
<evidence type="ECO:0000256" key="3">
    <source>
        <dbReference type="SAM" id="SignalP"/>
    </source>
</evidence>
<evidence type="ECO:0000256" key="2">
    <source>
        <dbReference type="SAM" id="Phobius"/>
    </source>
</evidence>
<comment type="caution">
    <text evidence="4">The sequence shown here is derived from an EMBL/GenBank/DDBJ whole genome shotgun (WGS) entry which is preliminary data.</text>
</comment>
<keyword evidence="3" id="KW-0732">Signal</keyword>
<dbReference type="EMBL" id="LGRX02023505">
    <property type="protein sequence ID" value="KAK3254507.1"/>
    <property type="molecule type" value="Genomic_DNA"/>
</dbReference>
<protein>
    <submittedName>
        <fullName evidence="4">Uncharacterized protein</fullName>
    </submittedName>
</protein>
<reference evidence="4 5" key="1">
    <citation type="journal article" date="2015" name="Genome Biol. Evol.">
        <title>Comparative Genomics of a Bacterivorous Green Alga Reveals Evolutionary Causalities and Consequences of Phago-Mixotrophic Mode of Nutrition.</title>
        <authorList>
            <person name="Burns J.A."/>
            <person name="Paasch A."/>
            <person name="Narechania A."/>
            <person name="Kim E."/>
        </authorList>
    </citation>
    <scope>NUCLEOTIDE SEQUENCE [LARGE SCALE GENOMIC DNA]</scope>
    <source>
        <strain evidence="4 5">PLY_AMNH</strain>
    </source>
</reference>
<gene>
    <name evidence="4" type="ORF">CYMTET_36279</name>
</gene>
<feature type="signal peptide" evidence="3">
    <location>
        <begin position="1"/>
        <end position="17"/>
    </location>
</feature>
<name>A0AAE0CG83_9CHLO</name>
<feature type="region of interest" description="Disordered" evidence="1">
    <location>
        <begin position="188"/>
        <end position="211"/>
    </location>
</feature>
<feature type="transmembrane region" description="Helical" evidence="2">
    <location>
        <begin position="58"/>
        <end position="76"/>
    </location>
</feature>
<keyword evidence="2" id="KW-0472">Membrane</keyword>
<evidence type="ECO:0000313" key="4">
    <source>
        <dbReference type="EMBL" id="KAK3254507.1"/>
    </source>
</evidence>
<organism evidence="4 5">
    <name type="scientific">Cymbomonas tetramitiformis</name>
    <dbReference type="NCBI Taxonomy" id="36881"/>
    <lineage>
        <taxon>Eukaryota</taxon>
        <taxon>Viridiplantae</taxon>
        <taxon>Chlorophyta</taxon>
        <taxon>Pyramimonadophyceae</taxon>
        <taxon>Pyramimonadales</taxon>
        <taxon>Pyramimonadaceae</taxon>
        <taxon>Cymbomonas</taxon>
    </lineage>
</organism>
<dbReference type="Proteomes" id="UP001190700">
    <property type="component" value="Unassembled WGS sequence"/>
</dbReference>
<keyword evidence="2" id="KW-0812">Transmembrane</keyword>
<dbReference type="AlphaFoldDB" id="A0AAE0CG83"/>
<feature type="chain" id="PRO_5042099535" evidence="3">
    <location>
        <begin position="18"/>
        <end position="211"/>
    </location>
</feature>
<evidence type="ECO:0000256" key="1">
    <source>
        <dbReference type="SAM" id="MobiDB-lite"/>
    </source>
</evidence>
<evidence type="ECO:0000313" key="5">
    <source>
        <dbReference type="Proteomes" id="UP001190700"/>
    </source>
</evidence>
<proteinExistence type="predicted"/>
<keyword evidence="2" id="KW-1133">Transmembrane helix</keyword>
<sequence length="211" mass="23267">MSAFLVCNIALMVHCYAKPYMNVIPNRLQAIVLFGQGAVFLWMAVYSDSDEDFQAGSIAMLLMQFLILVICGYLVLPHLAKSWAIKKRLLALSNWALQQAERLSIKVGLRESALPHPCTDTNEVAREPMQTAITASRKWGSVPEAGWPGELSPMDIRPASLNSKMTDPYGEEECRSLAMDANPESTGLLNSSNEHMQTNPLIGPSETTARI</sequence>
<accession>A0AAE0CG83</accession>